<sequence length="405" mass="42587">MARPRIVIVGASLAGLRCAEAVKAAMPDARVVLAGDEPHRPYNRPPLSKDAMEGLAKGQDAAQPVFDKLLLRSKLGADDIEMRLGCAATGLDEGRVILADGTRLKADWVVAATGLRPRRLPLKGAEGRRHVLRSFEDAQRLSPALRPGARLVVIGGGFIGCEIAATARKLGLQVAIVEPAPQPMLRALGTRVAAAMAALHRANGVRLYAGRSVSAFGPDHVVLDDGDRLEAEVIVEALGSLPNTGWLEGSGADLSDGVLTDGHMLAEGVPNLLAVGDIARFPNPLFDTVPRRIEHWCVPGQTAKRAAETIAALSAGRQPSVCFAPMPSFWSDQYGLRLQSFGAPALADSQTVIEGDLSQIGRAPILVEYARAGRPVAVTGIGAPPAMIARHSARLTKALSETVSA</sequence>
<dbReference type="EMBL" id="SMUV01000047">
    <property type="protein sequence ID" value="TDK51388.1"/>
    <property type="molecule type" value="Genomic_DNA"/>
</dbReference>
<dbReference type="PRINTS" id="PR00368">
    <property type="entry name" value="FADPNR"/>
</dbReference>
<evidence type="ECO:0000313" key="7">
    <source>
        <dbReference type="EMBL" id="TDK51388.1"/>
    </source>
</evidence>
<keyword evidence="4" id="KW-0560">Oxidoreductase</keyword>
<keyword evidence="3" id="KW-0274">FAD</keyword>
<dbReference type="Proteomes" id="UP000295301">
    <property type="component" value="Unassembled WGS sequence"/>
</dbReference>
<dbReference type="AlphaFoldDB" id="A0A4R5VFK7"/>
<dbReference type="GO" id="GO:0016651">
    <property type="term" value="F:oxidoreductase activity, acting on NAD(P)H"/>
    <property type="evidence" value="ECO:0007669"/>
    <property type="project" value="TreeGrafter"/>
</dbReference>
<dbReference type="InterPro" id="IPR028202">
    <property type="entry name" value="Reductase_C"/>
</dbReference>
<evidence type="ECO:0000259" key="5">
    <source>
        <dbReference type="Pfam" id="PF07992"/>
    </source>
</evidence>
<name>A0A4R5VFK7_9RHOB</name>
<accession>A0A4R5VFK7</accession>
<dbReference type="PANTHER" id="PTHR43557:SF2">
    <property type="entry name" value="RIESKE DOMAIN-CONTAINING PROTEIN-RELATED"/>
    <property type="match status" value="1"/>
</dbReference>
<evidence type="ECO:0000256" key="3">
    <source>
        <dbReference type="ARBA" id="ARBA00022827"/>
    </source>
</evidence>
<dbReference type="PRINTS" id="PR00411">
    <property type="entry name" value="PNDRDTASEI"/>
</dbReference>
<evidence type="ECO:0000256" key="1">
    <source>
        <dbReference type="ARBA" id="ARBA00001974"/>
    </source>
</evidence>
<dbReference type="OrthoDB" id="7809559at2"/>
<evidence type="ECO:0000256" key="4">
    <source>
        <dbReference type="ARBA" id="ARBA00023002"/>
    </source>
</evidence>
<feature type="domain" description="FAD/NAD(P)-binding" evidence="5">
    <location>
        <begin position="5"/>
        <end position="296"/>
    </location>
</feature>
<evidence type="ECO:0000313" key="8">
    <source>
        <dbReference type="Proteomes" id="UP000295301"/>
    </source>
</evidence>
<dbReference type="Gene3D" id="3.30.390.30">
    <property type="match status" value="1"/>
</dbReference>
<dbReference type="SUPFAM" id="SSF55424">
    <property type="entry name" value="FAD/NAD-linked reductases, dimerisation (C-terminal) domain"/>
    <property type="match status" value="1"/>
</dbReference>
<proteinExistence type="predicted"/>
<feature type="domain" description="Reductase C-terminal" evidence="6">
    <location>
        <begin position="329"/>
        <end position="389"/>
    </location>
</feature>
<dbReference type="Pfam" id="PF07992">
    <property type="entry name" value="Pyr_redox_2"/>
    <property type="match status" value="1"/>
</dbReference>
<dbReference type="GO" id="GO:0005737">
    <property type="term" value="C:cytoplasm"/>
    <property type="evidence" value="ECO:0007669"/>
    <property type="project" value="TreeGrafter"/>
</dbReference>
<comment type="cofactor">
    <cofactor evidence="1">
        <name>FAD</name>
        <dbReference type="ChEBI" id="CHEBI:57692"/>
    </cofactor>
</comment>
<keyword evidence="2" id="KW-0285">Flavoprotein</keyword>
<dbReference type="PANTHER" id="PTHR43557">
    <property type="entry name" value="APOPTOSIS-INDUCING FACTOR 1"/>
    <property type="match status" value="1"/>
</dbReference>
<protein>
    <submittedName>
        <fullName evidence="7">FAD-dependent oxidoreductase</fullName>
    </submittedName>
</protein>
<dbReference type="Gene3D" id="3.50.50.60">
    <property type="entry name" value="FAD/NAD(P)-binding domain"/>
    <property type="match status" value="2"/>
</dbReference>
<dbReference type="InterPro" id="IPR036188">
    <property type="entry name" value="FAD/NAD-bd_sf"/>
</dbReference>
<evidence type="ECO:0000256" key="2">
    <source>
        <dbReference type="ARBA" id="ARBA00022630"/>
    </source>
</evidence>
<gene>
    <name evidence="7" type="ORF">E1832_03585</name>
</gene>
<dbReference type="InterPro" id="IPR050446">
    <property type="entry name" value="FAD-oxidoreductase/Apoptosis"/>
</dbReference>
<organism evidence="7 8">
    <name type="scientific">Antarcticimicrobium luteum</name>
    <dbReference type="NCBI Taxonomy" id="2547397"/>
    <lineage>
        <taxon>Bacteria</taxon>
        <taxon>Pseudomonadati</taxon>
        <taxon>Pseudomonadota</taxon>
        <taxon>Alphaproteobacteria</taxon>
        <taxon>Rhodobacterales</taxon>
        <taxon>Paracoccaceae</taxon>
        <taxon>Antarcticimicrobium</taxon>
    </lineage>
</organism>
<dbReference type="InterPro" id="IPR023753">
    <property type="entry name" value="FAD/NAD-binding_dom"/>
</dbReference>
<dbReference type="Pfam" id="PF14759">
    <property type="entry name" value="Reductase_C"/>
    <property type="match status" value="1"/>
</dbReference>
<keyword evidence="8" id="KW-1185">Reference proteome</keyword>
<dbReference type="InterPro" id="IPR016156">
    <property type="entry name" value="FAD/NAD-linked_Rdtase_dimer_sf"/>
</dbReference>
<reference evidence="7 8" key="1">
    <citation type="submission" date="2019-03" db="EMBL/GenBank/DDBJ databases">
        <title>Ruegeria lutea sp. nov., a novel strain, isolated from marine sediment, the Masan Bay, South Korea.</title>
        <authorList>
            <person name="Kim J."/>
            <person name="Kim D.-Y."/>
            <person name="Lee S.-S."/>
        </authorList>
    </citation>
    <scope>NUCLEOTIDE SEQUENCE [LARGE SCALE GENOMIC DNA]</scope>
    <source>
        <strain evidence="7 8">318-1</strain>
    </source>
</reference>
<dbReference type="SUPFAM" id="SSF51905">
    <property type="entry name" value="FAD/NAD(P)-binding domain"/>
    <property type="match status" value="2"/>
</dbReference>
<dbReference type="RefSeq" id="WP_133358361.1">
    <property type="nucleotide sequence ID" value="NZ_SMUV01000047.1"/>
</dbReference>
<evidence type="ECO:0000259" key="6">
    <source>
        <dbReference type="Pfam" id="PF14759"/>
    </source>
</evidence>
<comment type="caution">
    <text evidence="7">The sequence shown here is derived from an EMBL/GenBank/DDBJ whole genome shotgun (WGS) entry which is preliminary data.</text>
</comment>